<evidence type="ECO:0000256" key="1">
    <source>
        <dbReference type="ARBA" id="ARBA00004141"/>
    </source>
</evidence>
<comment type="subcellular location">
    <subcellularLocation>
        <location evidence="1">Membrane</location>
        <topology evidence="1">Multi-pass membrane protein</topology>
    </subcellularLocation>
</comment>
<feature type="transmembrane region" description="Helical" evidence="6">
    <location>
        <begin position="118"/>
        <end position="136"/>
    </location>
</feature>
<keyword evidence="3 6" id="KW-0812">Transmembrane</keyword>
<feature type="transmembrane region" description="Helical" evidence="6">
    <location>
        <begin position="266"/>
        <end position="285"/>
    </location>
</feature>
<comment type="similarity">
    <text evidence="2">Belongs to the EamA transporter family.</text>
</comment>
<dbReference type="Proteomes" id="UP000810171">
    <property type="component" value="Unassembled WGS sequence"/>
</dbReference>
<feature type="transmembrane region" description="Helical" evidence="6">
    <location>
        <begin position="178"/>
        <end position="197"/>
    </location>
</feature>
<feature type="transmembrane region" description="Helical" evidence="6">
    <location>
        <begin position="241"/>
        <end position="260"/>
    </location>
</feature>
<feature type="transmembrane region" description="Helical" evidence="6">
    <location>
        <begin position="64"/>
        <end position="84"/>
    </location>
</feature>
<feature type="transmembrane region" description="Helical" evidence="6">
    <location>
        <begin position="209"/>
        <end position="229"/>
    </location>
</feature>
<dbReference type="SUPFAM" id="SSF103481">
    <property type="entry name" value="Multidrug resistance efflux transporter EmrE"/>
    <property type="match status" value="2"/>
</dbReference>
<keyword evidence="4 6" id="KW-1133">Transmembrane helix</keyword>
<name>A0ABS3Z882_9GAMM</name>
<dbReference type="InterPro" id="IPR037185">
    <property type="entry name" value="EmrE-like"/>
</dbReference>
<dbReference type="RefSeq" id="WP_209286531.1">
    <property type="nucleotide sequence ID" value="NZ_JACVEW010000004.1"/>
</dbReference>
<dbReference type="PANTHER" id="PTHR32322:SF2">
    <property type="entry name" value="EAMA DOMAIN-CONTAINING PROTEIN"/>
    <property type="match status" value="1"/>
</dbReference>
<gene>
    <name evidence="8" type="ORF">H9C73_04165</name>
</gene>
<dbReference type="PANTHER" id="PTHR32322">
    <property type="entry name" value="INNER MEMBRANE TRANSPORTER"/>
    <property type="match status" value="1"/>
</dbReference>
<proteinExistence type="inferred from homology"/>
<sequence>MSVPISYLAVVIIWSTTPLTIAWSSESVDPVLAAGIRMAIAAVLGLGLMAVLRTPLPLHWRAQKTYACAAIGVFGAMCCAYLASRFVPSGLISIMFGLAPILSAILGQWLLQEPAFQLYRWAACLLAFAGLGVIFTDDVALGQDSLPGLLLLLLAVTLFSLSAVLVKRCDGRLNPLAHTVGALIWSLPGFAITGWLIDTDPLVIDLASRSFWSILYLAIFGSLLGFVSYFHVLRHLPPSTVALVTLITPVFALMLGHLLNDEPLTAGLWQGCLLVVAGLGLFFWGHRLQPSLNRQSSK</sequence>
<evidence type="ECO:0000256" key="6">
    <source>
        <dbReference type="SAM" id="Phobius"/>
    </source>
</evidence>
<comment type="caution">
    <text evidence="8">The sequence shown here is derived from an EMBL/GenBank/DDBJ whole genome shotgun (WGS) entry which is preliminary data.</text>
</comment>
<keyword evidence="9" id="KW-1185">Reference proteome</keyword>
<evidence type="ECO:0000313" key="9">
    <source>
        <dbReference type="Proteomes" id="UP000810171"/>
    </source>
</evidence>
<evidence type="ECO:0000256" key="4">
    <source>
        <dbReference type="ARBA" id="ARBA00022989"/>
    </source>
</evidence>
<keyword evidence="5 6" id="KW-0472">Membrane</keyword>
<reference evidence="8 9" key="1">
    <citation type="submission" date="2020-09" db="EMBL/GenBank/DDBJ databases">
        <authorList>
            <person name="Tanuku N.R.S."/>
        </authorList>
    </citation>
    <scope>NUCLEOTIDE SEQUENCE [LARGE SCALE GENOMIC DNA]</scope>
    <source>
        <strain evidence="8 9">AK62</strain>
    </source>
</reference>
<feature type="transmembrane region" description="Helical" evidence="6">
    <location>
        <begin position="31"/>
        <end position="52"/>
    </location>
</feature>
<evidence type="ECO:0000256" key="3">
    <source>
        <dbReference type="ARBA" id="ARBA00022692"/>
    </source>
</evidence>
<dbReference type="Pfam" id="PF00892">
    <property type="entry name" value="EamA"/>
    <property type="match status" value="2"/>
</dbReference>
<dbReference type="Gene3D" id="1.10.3730.20">
    <property type="match status" value="1"/>
</dbReference>
<dbReference type="InterPro" id="IPR050638">
    <property type="entry name" value="AA-Vitamin_Transporters"/>
</dbReference>
<evidence type="ECO:0000313" key="8">
    <source>
        <dbReference type="EMBL" id="MBP0047919.1"/>
    </source>
</evidence>
<feature type="transmembrane region" description="Helical" evidence="6">
    <location>
        <begin position="148"/>
        <end position="166"/>
    </location>
</feature>
<evidence type="ECO:0000256" key="2">
    <source>
        <dbReference type="ARBA" id="ARBA00007362"/>
    </source>
</evidence>
<accession>A0ABS3Z882</accession>
<feature type="domain" description="EamA" evidence="7">
    <location>
        <begin position="147"/>
        <end position="283"/>
    </location>
</feature>
<evidence type="ECO:0000256" key="5">
    <source>
        <dbReference type="ARBA" id="ARBA00023136"/>
    </source>
</evidence>
<dbReference type="EMBL" id="JACVEW010000004">
    <property type="protein sequence ID" value="MBP0047919.1"/>
    <property type="molecule type" value="Genomic_DNA"/>
</dbReference>
<evidence type="ECO:0000259" key="7">
    <source>
        <dbReference type="Pfam" id="PF00892"/>
    </source>
</evidence>
<feature type="transmembrane region" description="Helical" evidence="6">
    <location>
        <begin position="90"/>
        <end position="111"/>
    </location>
</feature>
<feature type="domain" description="EamA" evidence="7">
    <location>
        <begin position="8"/>
        <end position="135"/>
    </location>
</feature>
<feature type="transmembrane region" description="Helical" evidence="6">
    <location>
        <begin position="7"/>
        <end position="25"/>
    </location>
</feature>
<protein>
    <submittedName>
        <fullName evidence="8">DMT family transporter</fullName>
    </submittedName>
</protein>
<organism evidence="8 9">
    <name type="scientific">Marinobacterium alkalitolerans</name>
    <dbReference type="NCBI Taxonomy" id="1542925"/>
    <lineage>
        <taxon>Bacteria</taxon>
        <taxon>Pseudomonadati</taxon>
        <taxon>Pseudomonadota</taxon>
        <taxon>Gammaproteobacteria</taxon>
        <taxon>Oceanospirillales</taxon>
        <taxon>Oceanospirillaceae</taxon>
        <taxon>Marinobacterium</taxon>
    </lineage>
</organism>
<dbReference type="InterPro" id="IPR000620">
    <property type="entry name" value="EamA_dom"/>
</dbReference>